<protein>
    <recommendedName>
        <fullName evidence="3">Lipoprotein</fullName>
    </recommendedName>
</protein>
<dbReference type="PROSITE" id="PS51257">
    <property type="entry name" value="PROKAR_LIPOPROTEIN"/>
    <property type="match status" value="1"/>
</dbReference>
<evidence type="ECO:0008006" key="3">
    <source>
        <dbReference type="Google" id="ProtNLM"/>
    </source>
</evidence>
<organism evidence="1 2">
    <name type="scientific">Enhygromyxa salina</name>
    <dbReference type="NCBI Taxonomy" id="215803"/>
    <lineage>
        <taxon>Bacteria</taxon>
        <taxon>Pseudomonadati</taxon>
        <taxon>Myxococcota</taxon>
        <taxon>Polyangia</taxon>
        <taxon>Nannocystales</taxon>
        <taxon>Nannocystaceae</taxon>
        <taxon>Enhygromyxa</taxon>
    </lineage>
</organism>
<comment type="caution">
    <text evidence="1">The sequence shown here is derived from an EMBL/GenBank/DDBJ whole genome shotgun (WGS) entry which is preliminary data.</text>
</comment>
<gene>
    <name evidence="1" type="ORF">DB30_04643</name>
</gene>
<reference evidence="1 2" key="1">
    <citation type="submission" date="2014-12" db="EMBL/GenBank/DDBJ databases">
        <title>Genome assembly of Enhygromyxa salina DSM 15201.</title>
        <authorList>
            <person name="Sharma G."/>
            <person name="Subramanian S."/>
        </authorList>
    </citation>
    <scope>NUCLEOTIDE SEQUENCE [LARGE SCALE GENOMIC DNA]</scope>
    <source>
        <strain evidence="1 2">DSM 15201</strain>
    </source>
</reference>
<dbReference type="AlphaFoldDB" id="A0A0C2A708"/>
<evidence type="ECO:0000313" key="1">
    <source>
        <dbReference type="EMBL" id="KIG19178.1"/>
    </source>
</evidence>
<dbReference type="Proteomes" id="UP000031599">
    <property type="component" value="Unassembled WGS sequence"/>
</dbReference>
<dbReference type="EMBL" id="JMCC02000004">
    <property type="protein sequence ID" value="KIG19178.1"/>
    <property type="molecule type" value="Genomic_DNA"/>
</dbReference>
<evidence type="ECO:0000313" key="2">
    <source>
        <dbReference type="Proteomes" id="UP000031599"/>
    </source>
</evidence>
<proteinExistence type="predicted"/>
<name>A0A0C2A708_9BACT</name>
<dbReference type="RefSeq" id="WP_146657887.1">
    <property type="nucleotide sequence ID" value="NZ_JMCC02000004.1"/>
</dbReference>
<accession>A0A0C2A708</accession>
<sequence length="161" mass="17499">MSRNPALSFLAGALLIGACGSPRATAPPDAKLLCGTWEGEGTRERWWIEGRDLRGEGHTQTDQGELELSERLVLRHGKRGHVYIAQPGEAAPTSFSPIDPSAARYPVQVPAATLVWVWANYEHDFPQEIHYGLQGDQLEATVAGPGAGMGWKLARIRPCDS</sequence>